<organism evidence="7 8">
    <name type="scientific">Kwoniella heveanensis BCC8398</name>
    <dbReference type="NCBI Taxonomy" id="1296120"/>
    <lineage>
        <taxon>Eukaryota</taxon>
        <taxon>Fungi</taxon>
        <taxon>Dikarya</taxon>
        <taxon>Basidiomycota</taxon>
        <taxon>Agaricomycotina</taxon>
        <taxon>Tremellomycetes</taxon>
        <taxon>Tremellales</taxon>
        <taxon>Cryptococcaceae</taxon>
        <taxon>Kwoniella</taxon>
    </lineage>
</organism>
<feature type="binding site" evidence="4">
    <location>
        <position position="111"/>
    </location>
    <ligand>
        <name>substrate</name>
    </ligand>
</feature>
<comment type="cofactor">
    <cofactor evidence="1">
        <name>Mg(2+)</name>
        <dbReference type="ChEBI" id="CHEBI:18420"/>
    </cofactor>
</comment>
<dbReference type="EMBL" id="KV700134">
    <property type="protein sequence ID" value="OCF31469.1"/>
    <property type="molecule type" value="Genomic_DNA"/>
</dbReference>
<dbReference type="SUPFAM" id="SSF51621">
    <property type="entry name" value="Phosphoenolpyruvate/pyruvate domain"/>
    <property type="match status" value="1"/>
</dbReference>
<evidence type="ECO:0000256" key="5">
    <source>
        <dbReference type="PIRSR" id="PIRSR015582-2"/>
    </source>
</evidence>
<proteinExistence type="predicted"/>
<dbReference type="InterPro" id="IPR040442">
    <property type="entry name" value="Pyrv_kinase-like_dom_sf"/>
</dbReference>
<name>A0A1B9GK99_9TREE</name>
<dbReference type="InterPro" id="IPR011206">
    <property type="entry name" value="Citrate_lyase_beta/mcl1/mcl2"/>
</dbReference>
<dbReference type="AlphaFoldDB" id="A0A1B9GK99"/>
<dbReference type="GO" id="GO:0006107">
    <property type="term" value="P:oxaloacetate metabolic process"/>
    <property type="evidence" value="ECO:0007669"/>
    <property type="project" value="TreeGrafter"/>
</dbReference>
<dbReference type="STRING" id="1296120.A0A1B9GK99"/>
<dbReference type="PIRSF" id="PIRSF015582">
    <property type="entry name" value="Cit_lyase_B"/>
    <property type="match status" value="1"/>
</dbReference>
<feature type="binding site" evidence="4">
    <location>
        <position position="177"/>
    </location>
    <ligand>
        <name>substrate</name>
    </ligand>
</feature>
<evidence type="ECO:0000259" key="6">
    <source>
        <dbReference type="Pfam" id="PF03328"/>
    </source>
</evidence>
<dbReference type="Proteomes" id="UP000092666">
    <property type="component" value="Unassembled WGS sequence"/>
</dbReference>
<feature type="binding site" evidence="5">
    <location>
        <position position="177"/>
    </location>
    <ligand>
        <name>Mg(2+)</name>
        <dbReference type="ChEBI" id="CHEBI:18420"/>
    </ligand>
</feature>
<dbReference type="OrthoDB" id="1773at2759"/>
<evidence type="ECO:0000256" key="2">
    <source>
        <dbReference type="ARBA" id="ARBA00022723"/>
    </source>
</evidence>
<reference evidence="8" key="2">
    <citation type="submission" date="2013-12" db="EMBL/GenBank/DDBJ databases">
        <title>Evolution of pathogenesis and genome organization in the Tremellales.</title>
        <authorList>
            <person name="Cuomo C."/>
            <person name="Litvintseva A."/>
            <person name="Heitman J."/>
            <person name="Chen Y."/>
            <person name="Sun S."/>
            <person name="Springer D."/>
            <person name="Dromer F."/>
            <person name="Young S."/>
            <person name="Zeng Q."/>
            <person name="Chapman S."/>
            <person name="Gujja S."/>
            <person name="Saif S."/>
            <person name="Birren B."/>
        </authorList>
    </citation>
    <scope>NUCLEOTIDE SEQUENCE [LARGE SCALE GENOMIC DNA]</scope>
    <source>
        <strain evidence="8">BCC8398</strain>
    </source>
</reference>
<evidence type="ECO:0000313" key="8">
    <source>
        <dbReference type="Proteomes" id="UP000092666"/>
    </source>
</evidence>
<dbReference type="Pfam" id="PF03328">
    <property type="entry name" value="HpcH_HpaI"/>
    <property type="match status" value="1"/>
</dbReference>
<gene>
    <name evidence="7" type="ORF">I316_06871</name>
</gene>
<dbReference type="InterPro" id="IPR005000">
    <property type="entry name" value="Aldolase/citrate-lyase_domain"/>
</dbReference>
<dbReference type="FunFam" id="3.20.20.60:FF:000023">
    <property type="entry name" value="CitE, Citrate lyase beta subunit"/>
    <property type="match status" value="1"/>
</dbReference>
<dbReference type="InterPro" id="IPR015813">
    <property type="entry name" value="Pyrv/PenolPyrv_kinase-like_dom"/>
</dbReference>
<feature type="binding site" evidence="5">
    <location>
        <position position="205"/>
    </location>
    <ligand>
        <name>Mg(2+)</name>
        <dbReference type="ChEBI" id="CHEBI:18420"/>
    </ligand>
</feature>
<reference evidence="7 8" key="1">
    <citation type="submission" date="2013-07" db="EMBL/GenBank/DDBJ databases">
        <title>The Genome Sequence of Cryptococcus heveanensis BCC8398.</title>
        <authorList>
            <consortium name="The Broad Institute Genome Sequencing Platform"/>
            <person name="Cuomo C."/>
            <person name="Litvintseva A."/>
            <person name="Chen Y."/>
            <person name="Heitman J."/>
            <person name="Sun S."/>
            <person name="Springer D."/>
            <person name="Dromer F."/>
            <person name="Young S.K."/>
            <person name="Zeng Q."/>
            <person name="Gargeya S."/>
            <person name="Fitzgerald M."/>
            <person name="Abouelleil A."/>
            <person name="Alvarado L."/>
            <person name="Berlin A.M."/>
            <person name="Chapman S.B."/>
            <person name="Dewar J."/>
            <person name="Goldberg J."/>
            <person name="Griggs A."/>
            <person name="Gujja S."/>
            <person name="Hansen M."/>
            <person name="Howarth C."/>
            <person name="Imamovic A."/>
            <person name="Larimer J."/>
            <person name="McCowan C."/>
            <person name="Murphy C."/>
            <person name="Pearson M."/>
            <person name="Priest M."/>
            <person name="Roberts A."/>
            <person name="Saif S."/>
            <person name="Shea T."/>
            <person name="Sykes S."/>
            <person name="Wortman J."/>
            <person name="Nusbaum C."/>
            <person name="Birren B."/>
        </authorList>
    </citation>
    <scope>NUCLEOTIDE SEQUENCE [LARGE SCALE GENOMIC DNA]</scope>
    <source>
        <strain evidence="7 8">BCC8398</strain>
    </source>
</reference>
<keyword evidence="7" id="KW-0456">Lyase</keyword>
<keyword evidence="3 5" id="KW-0460">Magnesium</keyword>
<dbReference type="PANTHER" id="PTHR32308:SF0">
    <property type="entry name" value="HPCH_HPAI ALDOLASE_CITRATE LYASE DOMAIN-CONTAINING PROTEIN"/>
    <property type="match status" value="1"/>
</dbReference>
<protein>
    <submittedName>
        <fullName evidence="7">Citrate lyase subunit beta-like protein</fullName>
    </submittedName>
</protein>
<evidence type="ECO:0000256" key="1">
    <source>
        <dbReference type="ARBA" id="ARBA00001946"/>
    </source>
</evidence>
<keyword evidence="2 5" id="KW-0479">Metal-binding</keyword>
<accession>A0A1B9GK99</accession>
<dbReference type="GO" id="GO:0016829">
    <property type="term" value="F:lyase activity"/>
    <property type="evidence" value="ECO:0007669"/>
    <property type="project" value="UniProtKB-KW"/>
</dbReference>
<dbReference type="PANTHER" id="PTHR32308">
    <property type="entry name" value="LYASE BETA SUBUNIT, PUTATIVE (AFU_ORTHOLOGUE AFUA_4G13030)-RELATED"/>
    <property type="match status" value="1"/>
</dbReference>
<dbReference type="Gene3D" id="3.20.20.60">
    <property type="entry name" value="Phosphoenolpyruvate-binding domains"/>
    <property type="match status" value="1"/>
</dbReference>
<sequence length="358" mass="38589">MSQIVITSTRKLPVRGLHAPATLRYRCRLHSTLSSSSSGGRGEGAPVSRRAMLYVPGSNPGMLEKSLSSPADSIAYDLEDAVAPAKKPEARRLIADLLNGDRLPKGEVVARINAVGSGFEEADLDAVLPTKYLSAIALPKTNSPEHIAYLISRINALAPPHKRSNGSEPIKIIAMIESAQAMVEIEGIAASGKGHLDALLFAAEDYCADVGLIRTPTREELLYPRSKLVTTAKAFSLQAIDLVCVNYKDKDALRAESEEGRRLGFDGKQAIHPDQVDIIHQSFAPSEKDILKAARVKFSFEYHDKAGKGAYTLDGAMIDAPVYKQASVVVVVFSSAPASSIHTIPIPQQMPDVFRPLV</sequence>
<dbReference type="GO" id="GO:0000287">
    <property type="term" value="F:magnesium ion binding"/>
    <property type="evidence" value="ECO:0007669"/>
    <property type="project" value="TreeGrafter"/>
</dbReference>
<evidence type="ECO:0000313" key="7">
    <source>
        <dbReference type="EMBL" id="OCF31469.1"/>
    </source>
</evidence>
<feature type="domain" description="HpcH/HpaI aldolase/citrate lyase" evidence="6">
    <location>
        <begin position="50"/>
        <end position="273"/>
    </location>
</feature>
<evidence type="ECO:0000256" key="4">
    <source>
        <dbReference type="PIRSR" id="PIRSR015582-1"/>
    </source>
</evidence>
<keyword evidence="8" id="KW-1185">Reference proteome</keyword>
<evidence type="ECO:0000256" key="3">
    <source>
        <dbReference type="ARBA" id="ARBA00022842"/>
    </source>
</evidence>